<name>A0A317E6R1_9PROT</name>
<dbReference type="PANTHER" id="PTHR14911:SF13">
    <property type="entry name" value="TRNA (GUANINE(6)-N2)-METHYLTRANSFERASE THUMP3"/>
    <property type="match status" value="1"/>
</dbReference>
<dbReference type="OrthoDB" id="1637728at2"/>
<dbReference type="GO" id="GO:0030488">
    <property type="term" value="P:tRNA methylation"/>
    <property type="evidence" value="ECO:0007669"/>
    <property type="project" value="TreeGrafter"/>
</dbReference>
<reference evidence="3" key="1">
    <citation type="submission" date="2018-05" db="EMBL/GenBank/DDBJ databases">
        <title>Zavarzinia sp. HR-AS.</title>
        <authorList>
            <person name="Lee Y."/>
            <person name="Jeon C.O."/>
        </authorList>
    </citation>
    <scope>NUCLEOTIDE SEQUENCE [LARGE SCALE GENOMIC DNA]</scope>
    <source>
        <strain evidence="3">DSM 1231</strain>
    </source>
</reference>
<dbReference type="CDD" id="cd02440">
    <property type="entry name" value="AdoMet_MTases"/>
    <property type="match status" value="1"/>
</dbReference>
<protein>
    <recommendedName>
        <fullName evidence="1">Ribosomal RNA large subunit methyltransferase K/L-like methyltransferase domain-containing protein</fullName>
    </recommendedName>
</protein>
<evidence type="ECO:0000313" key="3">
    <source>
        <dbReference type="Proteomes" id="UP000246077"/>
    </source>
</evidence>
<dbReference type="SUPFAM" id="SSF53335">
    <property type="entry name" value="S-adenosyl-L-methionine-dependent methyltransferases"/>
    <property type="match status" value="1"/>
</dbReference>
<dbReference type="EMBL" id="QGLF01000002">
    <property type="protein sequence ID" value="PWR21974.1"/>
    <property type="molecule type" value="Genomic_DNA"/>
</dbReference>
<evidence type="ECO:0000313" key="2">
    <source>
        <dbReference type="EMBL" id="PWR21974.1"/>
    </source>
</evidence>
<sequence length="355" mass="37930">MSVELHTVAPSAVGAWERGLDRWPVVFAVPKGLEGACAGIARREGQLRLKPLGPGFLQSDKTAAERLAAALRAAPLWSFGSFVLAGKLGEAGDAARAEQALNGAVEAFDLADQPYWLNCPKDESEAARRLGARLLASKTLRLRNVPSDYRLTLRLATVEGEVLLLLGPSISVKERFPYRRDDVGASINPVLAAAMVRLAPPAEGGLALDPTCGSGTLLAERLAFSGEAEALGIDISARAGQAFAANLQDRPGPFRFQLGNGADPELWAPCRTVLSNLPFGIRVRQPREELDALYTGVAKNAARFLVPGGRAIVTSSSKRLLDEAFARARDRLPVLARYRAEMGGLVYQIVVAARS</sequence>
<gene>
    <name evidence="2" type="ORF">DKG75_08320</name>
</gene>
<dbReference type="PANTHER" id="PTHR14911">
    <property type="entry name" value="THUMP DOMAIN-CONTAINING"/>
    <property type="match status" value="1"/>
</dbReference>
<dbReference type="AlphaFoldDB" id="A0A317E6R1"/>
<dbReference type="Gene3D" id="3.40.50.150">
    <property type="entry name" value="Vaccinia Virus protein VP39"/>
    <property type="match status" value="1"/>
</dbReference>
<keyword evidence="3" id="KW-1185">Reference proteome</keyword>
<accession>A0A317E6R1</accession>
<dbReference type="GO" id="GO:0016423">
    <property type="term" value="F:tRNA (guanine) methyltransferase activity"/>
    <property type="evidence" value="ECO:0007669"/>
    <property type="project" value="TreeGrafter"/>
</dbReference>
<dbReference type="InterPro" id="IPR000241">
    <property type="entry name" value="RlmKL-like_Mtase"/>
</dbReference>
<dbReference type="Pfam" id="PF01170">
    <property type="entry name" value="UPF0020"/>
    <property type="match status" value="1"/>
</dbReference>
<feature type="domain" description="Ribosomal RNA large subunit methyltransferase K/L-like methyltransferase" evidence="1">
    <location>
        <begin position="178"/>
        <end position="330"/>
    </location>
</feature>
<dbReference type="Proteomes" id="UP000246077">
    <property type="component" value="Unassembled WGS sequence"/>
</dbReference>
<comment type="caution">
    <text evidence="2">The sequence shown here is derived from an EMBL/GenBank/DDBJ whole genome shotgun (WGS) entry which is preliminary data.</text>
</comment>
<organism evidence="2 3">
    <name type="scientific">Zavarzinia compransoris</name>
    <dbReference type="NCBI Taxonomy" id="1264899"/>
    <lineage>
        <taxon>Bacteria</taxon>
        <taxon>Pseudomonadati</taxon>
        <taxon>Pseudomonadota</taxon>
        <taxon>Alphaproteobacteria</taxon>
        <taxon>Rhodospirillales</taxon>
        <taxon>Zavarziniaceae</taxon>
        <taxon>Zavarzinia</taxon>
    </lineage>
</organism>
<evidence type="ECO:0000259" key="1">
    <source>
        <dbReference type="Pfam" id="PF01170"/>
    </source>
</evidence>
<dbReference type="RefSeq" id="WP_109920619.1">
    <property type="nucleotide sequence ID" value="NZ_QGLF01000002.1"/>
</dbReference>
<dbReference type="InterPro" id="IPR029063">
    <property type="entry name" value="SAM-dependent_MTases_sf"/>
</dbReference>
<proteinExistence type="predicted"/>